<evidence type="ECO:0000313" key="2">
    <source>
        <dbReference type="EMBL" id="OLQ06224.1"/>
    </source>
</evidence>
<evidence type="ECO:0000313" key="3">
    <source>
        <dbReference type="Proteomes" id="UP000186817"/>
    </source>
</evidence>
<comment type="caution">
    <text evidence="2">The sequence shown here is derived from an EMBL/GenBank/DDBJ whole genome shotgun (WGS) entry which is preliminary data.</text>
</comment>
<sequence>MECRSQFDAGYPEVLKQHYTLSSLSAKTVVHRQQHDAAQHTQFLVIGKSGGHLNFELRAWRKWQRIRGRTETMPENEDLDLDADLDLARPQGLPFDPPEEVQQLLRPQDWDALAQAWEAAEARTAAWQTLGEGLGPGAWQDSDGERFVEAGSPTPVKKKKSRPKWKEDWSLIGSDSRRPAPLRRYFDSVPAEIRPPVEPVRPDMRRVEPNPRFVEDDRFEALLYGTGWLDCWGQIGSTDNDALHPHLRHMFDKRGIESSYRQRPTADHPWLQTLPPRTPQRPSARTLKQRIICRATAQKPPPDPSEPAKSIPWGVRCLRYGADFQAHRSLPRDEKIPWVYDHNRSESEDNTVMNPILRHYFDQDGIESSFRNRGRQFGRPVKSVFGREFSKPKFVSLASLSTAASTSLQASQSQPSLRSPQVSRAGAARIHDKR</sequence>
<feature type="region of interest" description="Disordered" evidence="1">
    <location>
        <begin position="405"/>
        <end position="434"/>
    </location>
</feature>
<dbReference type="AlphaFoldDB" id="A0A1Q9EFK5"/>
<proteinExistence type="predicted"/>
<feature type="region of interest" description="Disordered" evidence="1">
    <location>
        <begin position="263"/>
        <end position="284"/>
    </location>
</feature>
<evidence type="ECO:0000256" key="1">
    <source>
        <dbReference type="SAM" id="MobiDB-lite"/>
    </source>
</evidence>
<dbReference type="EMBL" id="LSRX01000165">
    <property type="protein sequence ID" value="OLQ06224.1"/>
    <property type="molecule type" value="Genomic_DNA"/>
</dbReference>
<dbReference type="Proteomes" id="UP000186817">
    <property type="component" value="Unassembled WGS sequence"/>
</dbReference>
<accession>A0A1Q9EFK5</accession>
<keyword evidence="3" id="KW-1185">Reference proteome</keyword>
<name>A0A1Q9EFK5_SYMMI</name>
<dbReference type="OrthoDB" id="422463at2759"/>
<reference evidence="2 3" key="1">
    <citation type="submission" date="2016-02" db="EMBL/GenBank/DDBJ databases">
        <title>Genome analysis of coral dinoflagellate symbionts highlights evolutionary adaptations to a symbiotic lifestyle.</title>
        <authorList>
            <person name="Aranda M."/>
            <person name="Li Y."/>
            <person name="Liew Y.J."/>
            <person name="Baumgarten S."/>
            <person name="Simakov O."/>
            <person name="Wilson M."/>
            <person name="Piel J."/>
            <person name="Ashoor H."/>
            <person name="Bougouffa S."/>
            <person name="Bajic V.B."/>
            <person name="Ryu T."/>
            <person name="Ravasi T."/>
            <person name="Bayer T."/>
            <person name="Micklem G."/>
            <person name="Kim H."/>
            <person name="Bhak J."/>
            <person name="Lajeunesse T.C."/>
            <person name="Voolstra C.R."/>
        </authorList>
    </citation>
    <scope>NUCLEOTIDE SEQUENCE [LARGE SCALE GENOMIC DNA]</scope>
    <source>
        <strain evidence="2 3">CCMP2467</strain>
    </source>
</reference>
<gene>
    <name evidence="2" type="ORF">AK812_SmicGene10558</name>
</gene>
<feature type="compositionally biased region" description="Low complexity" evidence="1">
    <location>
        <begin position="405"/>
        <end position="424"/>
    </location>
</feature>
<protein>
    <submittedName>
        <fullName evidence="2">Uncharacterized protein</fullName>
    </submittedName>
</protein>
<organism evidence="2 3">
    <name type="scientific">Symbiodinium microadriaticum</name>
    <name type="common">Dinoflagellate</name>
    <name type="synonym">Zooxanthella microadriatica</name>
    <dbReference type="NCBI Taxonomy" id="2951"/>
    <lineage>
        <taxon>Eukaryota</taxon>
        <taxon>Sar</taxon>
        <taxon>Alveolata</taxon>
        <taxon>Dinophyceae</taxon>
        <taxon>Suessiales</taxon>
        <taxon>Symbiodiniaceae</taxon>
        <taxon>Symbiodinium</taxon>
    </lineage>
</organism>